<dbReference type="SUPFAM" id="SSF53213">
    <property type="entry name" value="LigB-like"/>
    <property type="match status" value="1"/>
</dbReference>
<dbReference type="EMBL" id="JALGBI010000002">
    <property type="protein sequence ID" value="MCJ0765202.1"/>
    <property type="molecule type" value="Genomic_DNA"/>
</dbReference>
<dbReference type="GO" id="GO:0016702">
    <property type="term" value="F:oxidoreductase activity, acting on single donors with incorporation of molecular oxygen, incorporation of two atoms of oxygen"/>
    <property type="evidence" value="ECO:0007669"/>
    <property type="project" value="UniProtKB-ARBA"/>
</dbReference>
<keyword evidence="3" id="KW-1185">Reference proteome</keyword>
<feature type="domain" description="Extradiol ring-cleavage dioxygenase class III enzyme subunit B" evidence="1">
    <location>
        <begin position="7"/>
        <end position="286"/>
    </location>
</feature>
<dbReference type="AlphaFoldDB" id="A0A9X2AR29"/>
<evidence type="ECO:0000259" key="1">
    <source>
        <dbReference type="Pfam" id="PF02900"/>
    </source>
</evidence>
<dbReference type="GO" id="GO:0008198">
    <property type="term" value="F:ferrous iron binding"/>
    <property type="evidence" value="ECO:0007669"/>
    <property type="project" value="InterPro"/>
</dbReference>
<dbReference type="Gene3D" id="3.40.830.10">
    <property type="entry name" value="LigB-like"/>
    <property type="match status" value="1"/>
</dbReference>
<dbReference type="InterPro" id="IPR004183">
    <property type="entry name" value="Xdiol_dOase_suB"/>
</dbReference>
<dbReference type="RefSeq" id="WP_243308343.1">
    <property type="nucleotide sequence ID" value="NZ_JALGBI010000002.1"/>
</dbReference>
<keyword evidence="2" id="KW-0223">Dioxygenase</keyword>
<dbReference type="Proteomes" id="UP001139447">
    <property type="component" value="Unassembled WGS sequence"/>
</dbReference>
<accession>A0A9X2AR29</accession>
<dbReference type="Pfam" id="PF02900">
    <property type="entry name" value="LigB"/>
    <property type="match status" value="1"/>
</dbReference>
<gene>
    <name evidence="2" type="ORF">MMF98_18470</name>
</gene>
<sequence>MGKIVGAAIVSHHPGLMQCEEFRVYMGAGADSDLIAGYGRLRKKIEAVKPDVVMIFDSHWFTTGYHLVDAGERYSGTYISDEMPWYLHGVPYDYRGHPELALAIEAVSRERGGYNRAIRHPELGRHYPTINLVKQLRLETMDLPVVAVSSCQNCDWEQFLPSGEAIGEAIRRSDLRVLLLASGALSHKFNGIDWKPRNPRIYHESNVSRPENIESDKQAIALMKEGRHDLILERWDEDYRRKPWEAFGAHYLQMLGALGGTACRFKGETLSDYENARGTGNIHVWFETQPHLDTQDARGLSEYTPIVTA</sequence>
<organism evidence="2 3">
    <name type="scientific">Variovorax terrae</name>
    <dbReference type="NCBI Taxonomy" id="2923278"/>
    <lineage>
        <taxon>Bacteria</taxon>
        <taxon>Pseudomonadati</taxon>
        <taxon>Pseudomonadota</taxon>
        <taxon>Betaproteobacteria</taxon>
        <taxon>Burkholderiales</taxon>
        <taxon>Comamonadaceae</taxon>
        <taxon>Variovorax</taxon>
    </lineage>
</organism>
<keyword evidence="2" id="KW-0560">Oxidoreductase</keyword>
<proteinExistence type="predicted"/>
<comment type="caution">
    <text evidence="2">The sequence shown here is derived from an EMBL/GenBank/DDBJ whole genome shotgun (WGS) entry which is preliminary data.</text>
</comment>
<evidence type="ECO:0000313" key="3">
    <source>
        <dbReference type="Proteomes" id="UP001139447"/>
    </source>
</evidence>
<reference evidence="2" key="1">
    <citation type="submission" date="2022-03" db="EMBL/GenBank/DDBJ databases">
        <authorList>
            <person name="Woo C.Y."/>
        </authorList>
    </citation>
    <scope>NUCLEOTIDE SEQUENCE</scope>
    <source>
        <strain evidence="2">CYS-02</strain>
    </source>
</reference>
<name>A0A9X2AR29_9BURK</name>
<protein>
    <submittedName>
        <fullName evidence="2">Extradiol ring-cleavage dioxygenase</fullName>
    </submittedName>
</protein>
<evidence type="ECO:0000313" key="2">
    <source>
        <dbReference type="EMBL" id="MCJ0765202.1"/>
    </source>
</evidence>